<dbReference type="AlphaFoldDB" id="A0A7C4E217"/>
<comment type="caution">
    <text evidence="3">The sequence shown here is derived from an EMBL/GenBank/DDBJ whole genome shotgun (WGS) entry which is preliminary data.</text>
</comment>
<dbReference type="Gene3D" id="3.40.640.10">
    <property type="entry name" value="Type I PLP-dependent aspartate aminotransferase-like (Major domain)"/>
    <property type="match status" value="1"/>
</dbReference>
<dbReference type="PANTHER" id="PTHR43586:SF15">
    <property type="entry name" value="BLR3095 PROTEIN"/>
    <property type="match status" value="1"/>
</dbReference>
<dbReference type="InterPro" id="IPR015421">
    <property type="entry name" value="PyrdxlP-dep_Trfase_major"/>
</dbReference>
<name>A0A7C4E217_CALS0</name>
<dbReference type="GO" id="GO:0008483">
    <property type="term" value="F:transaminase activity"/>
    <property type="evidence" value="ECO:0007669"/>
    <property type="project" value="UniProtKB-KW"/>
</dbReference>
<dbReference type="SUPFAM" id="SSF53383">
    <property type="entry name" value="PLP-dependent transferases"/>
    <property type="match status" value="1"/>
</dbReference>
<protein>
    <submittedName>
        <fullName evidence="3">Aminotransferase class V-fold PLP-dependent enzyme</fullName>
    </submittedName>
</protein>
<dbReference type="InterPro" id="IPR015422">
    <property type="entry name" value="PyrdxlP-dep_Trfase_small"/>
</dbReference>
<keyword evidence="3" id="KW-0808">Transferase</keyword>
<dbReference type="InterPro" id="IPR015424">
    <property type="entry name" value="PyrdxlP-dep_Trfase"/>
</dbReference>
<proteinExistence type="predicted"/>
<dbReference type="InterPro" id="IPR000192">
    <property type="entry name" value="Aminotrans_V_dom"/>
</dbReference>
<dbReference type="EMBL" id="DTAD01000075">
    <property type="protein sequence ID" value="HGN90838.1"/>
    <property type="molecule type" value="Genomic_DNA"/>
</dbReference>
<organism evidence="3">
    <name type="scientific">Caldiarchaeum subterraneum</name>
    <dbReference type="NCBI Taxonomy" id="311458"/>
    <lineage>
        <taxon>Archaea</taxon>
        <taxon>Nitrososphaerota</taxon>
        <taxon>Candidatus Caldarchaeales</taxon>
        <taxon>Candidatus Caldarchaeaceae</taxon>
        <taxon>Candidatus Caldarchaeum</taxon>
    </lineage>
</organism>
<evidence type="ECO:0000259" key="1">
    <source>
        <dbReference type="Pfam" id="PF00266"/>
    </source>
</evidence>
<dbReference type="EMBL" id="DTCM01000065">
    <property type="protein sequence ID" value="HGL41015.1"/>
    <property type="molecule type" value="Genomic_DNA"/>
</dbReference>
<feature type="domain" description="Aminotransferase class V" evidence="1">
    <location>
        <begin position="47"/>
        <end position="344"/>
    </location>
</feature>
<evidence type="ECO:0000313" key="4">
    <source>
        <dbReference type="EMBL" id="HHN52762.1"/>
    </source>
</evidence>
<evidence type="ECO:0000313" key="3">
    <source>
        <dbReference type="EMBL" id="HGN90838.1"/>
    </source>
</evidence>
<sequence>MDWGKRFPSLRRNLYFASCSQGPMSVDVLEAVKSYLSSIVEEGNPWDEWMKTVYEAAACFGEIVQANEEEICPHYSASSALISLISSFTPGRRNKVVTTELDYPSIGVPLAALKKRGFDVEIIRAEQGLVDVEKFRKKVDEKTLLVATFHVSALNGYMQDVKALSEICEAKGAYLLLDAYQSIGAVPIDVKKMGVDFLVAGTTKFLLGIPGAGFLYARKDIFDDLEPTAVSWFSQRDPFLFGPEDLDYRDDAKRFEMGTWSVVSMYAARAGMRLIMRVGVDSIWRRIMKTRNYFVEEVEDAGFQMFSPDLEKIGPTVSLFFGQDSSTVERRLRSKRVIVSARGPGVRFAHHFFNNREQVDRVVEILRKHFRRN</sequence>
<dbReference type="Pfam" id="PF00266">
    <property type="entry name" value="Aminotran_5"/>
    <property type="match status" value="1"/>
</dbReference>
<dbReference type="Gene3D" id="3.90.1150.10">
    <property type="entry name" value="Aspartate Aminotransferase, domain 1"/>
    <property type="match status" value="1"/>
</dbReference>
<dbReference type="PANTHER" id="PTHR43586">
    <property type="entry name" value="CYSTEINE DESULFURASE"/>
    <property type="match status" value="1"/>
</dbReference>
<accession>A0A7C4E217</accession>
<reference evidence="3" key="1">
    <citation type="journal article" date="2020" name="mSystems">
        <title>Genome- and Community-Level Interaction Insights into Carbon Utilization and Element Cycling Functions of Hydrothermarchaeota in Hydrothermal Sediment.</title>
        <authorList>
            <person name="Zhou Z."/>
            <person name="Liu Y."/>
            <person name="Xu W."/>
            <person name="Pan J."/>
            <person name="Luo Z.H."/>
            <person name="Li M."/>
        </authorList>
    </citation>
    <scope>NUCLEOTIDE SEQUENCE [LARGE SCALE GENOMIC DNA]</scope>
    <source>
        <strain evidence="4">SpSt-1073</strain>
        <strain evidence="3">SpSt-613</strain>
        <strain evidence="2">SpSt-669</strain>
    </source>
</reference>
<evidence type="ECO:0000313" key="2">
    <source>
        <dbReference type="EMBL" id="HGL41015.1"/>
    </source>
</evidence>
<gene>
    <name evidence="4" type="ORF">ENM30_05560</name>
    <name evidence="3" type="ORF">ENT82_06930</name>
    <name evidence="2" type="ORF">ENU43_05070</name>
</gene>
<keyword evidence="3" id="KW-0032">Aminotransferase</keyword>
<dbReference type="EMBL" id="DRXG01000123">
    <property type="protein sequence ID" value="HHN52762.1"/>
    <property type="molecule type" value="Genomic_DNA"/>
</dbReference>